<evidence type="ECO:0000256" key="7">
    <source>
        <dbReference type="RuleBase" id="RU000461"/>
    </source>
</evidence>
<proteinExistence type="inferred from homology"/>
<evidence type="ECO:0000256" key="4">
    <source>
        <dbReference type="ARBA" id="ARBA00023002"/>
    </source>
</evidence>
<gene>
    <name evidence="8" type="primary">nokC</name>
    <name evidence="9" type="ORF">GCM10009560_48560</name>
</gene>
<dbReference type="PANTHER" id="PTHR46696:SF1">
    <property type="entry name" value="CYTOCHROME P450 YJIB-RELATED"/>
    <property type="match status" value="1"/>
</dbReference>
<dbReference type="Gene3D" id="1.10.630.10">
    <property type="entry name" value="Cytochrome P450"/>
    <property type="match status" value="1"/>
</dbReference>
<protein>
    <submittedName>
        <fullName evidence="8">Cytochrome P450</fullName>
    </submittedName>
</protein>
<dbReference type="PROSITE" id="PS00086">
    <property type="entry name" value="CYTOCHROME_P450"/>
    <property type="match status" value="1"/>
</dbReference>
<dbReference type="AlphaFoldDB" id="C9W353"/>
<dbReference type="InterPro" id="IPR002397">
    <property type="entry name" value="Cyt_P450_B"/>
</dbReference>
<evidence type="ECO:0000256" key="3">
    <source>
        <dbReference type="ARBA" id="ARBA00022723"/>
    </source>
</evidence>
<reference evidence="9 10" key="3">
    <citation type="journal article" date="2019" name="Int. J. Syst. Evol. Microbiol.">
        <title>The Global Catalogue of Microorganisms (GCM) 10K type strain sequencing project: providing services to taxonomists for standard genome sequencing and annotation.</title>
        <authorList>
            <consortium name="The Broad Institute Genomics Platform"/>
            <consortium name="The Broad Institute Genome Sequencing Center for Infectious Disease"/>
            <person name="Wu L."/>
            <person name="Ma J."/>
        </authorList>
    </citation>
    <scope>NUCLEOTIDE SEQUENCE [LARGE SCALE GENOMIC DNA]</scope>
    <source>
        <strain evidence="9 10">JCM 11136</strain>
    </source>
</reference>
<dbReference type="GO" id="GO:0016705">
    <property type="term" value="F:oxidoreductase activity, acting on paired donors, with incorporation or reduction of molecular oxygen"/>
    <property type="evidence" value="ECO:0007669"/>
    <property type="project" value="InterPro"/>
</dbReference>
<comment type="similarity">
    <text evidence="1 7">Belongs to the cytochrome P450 family.</text>
</comment>
<dbReference type="RefSeq" id="WP_343952286.1">
    <property type="nucleotide sequence ID" value="NZ_BAAAHQ010000024.1"/>
</dbReference>
<dbReference type="PRINTS" id="PR00359">
    <property type="entry name" value="BP450"/>
</dbReference>
<keyword evidence="6 7" id="KW-0503">Monooxygenase</keyword>
<keyword evidence="5 7" id="KW-0408">Iron</keyword>
<dbReference type="GO" id="GO:0005506">
    <property type="term" value="F:iron ion binding"/>
    <property type="evidence" value="ECO:0007669"/>
    <property type="project" value="InterPro"/>
</dbReference>
<evidence type="ECO:0000256" key="2">
    <source>
        <dbReference type="ARBA" id="ARBA00022617"/>
    </source>
</evidence>
<accession>C9W353</accession>
<keyword evidence="10" id="KW-1185">Reference proteome</keyword>
<dbReference type="GO" id="GO:0004497">
    <property type="term" value="F:monooxygenase activity"/>
    <property type="evidence" value="ECO:0007669"/>
    <property type="project" value="UniProtKB-KW"/>
</dbReference>
<dbReference type="CDD" id="cd20625">
    <property type="entry name" value="CYP164-like"/>
    <property type="match status" value="1"/>
</dbReference>
<reference evidence="8" key="2">
    <citation type="journal article" date="2009" name="Mol. Biosyst.">
        <title>Molecular cloning, sequence analysis and functional characterization of the gene cluster for biosynthesis of K-252a and its analogs.</title>
        <authorList>
            <person name="Chiu H.T."/>
            <person name="Chen Y.L."/>
            <person name="Chen C.Y."/>
            <person name="Jin C."/>
            <person name="Lee M.N."/>
            <person name="Lin Y.C."/>
        </authorList>
    </citation>
    <scope>NUCLEOTIDE SEQUENCE</scope>
    <source>
        <strain evidence="8">NRRL15532</strain>
    </source>
</reference>
<dbReference type="GO" id="GO:0020037">
    <property type="term" value="F:heme binding"/>
    <property type="evidence" value="ECO:0007669"/>
    <property type="project" value="InterPro"/>
</dbReference>
<dbReference type="SUPFAM" id="SSF48264">
    <property type="entry name" value="Cytochrome P450"/>
    <property type="match status" value="1"/>
</dbReference>
<dbReference type="InterPro" id="IPR036396">
    <property type="entry name" value="Cyt_P450_sf"/>
</dbReference>
<dbReference type="FunFam" id="1.10.630.10:FF:000018">
    <property type="entry name" value="Cytochrome P450 monooxygenase"/>
    <property type="match status" value="1"/>
</dbReference>
<dbReference type="PANTHER" id="PTHR46696">
    <property type="entry name" value="P450, PUTATIVE (EUROFUNG)-RELATED"/>
    <property type="match status" value="1"/>
</dbReference>
<reference evidence="8" key="1">
    <citation type="submission" date="2008-08" db="EMBL/GenBank/DDBJ databases">
        <authorList>
            <person name="Chiu H.-T."/>
        </authorList>
    </citation>
    <scope>NUCLEOTIDE SEQUENCE</scope>
    <source>
        <strain evidence="8">NRRL15532</strain>
    </source>
</reference>
<evidence type="ECO:0000256" key="5">
    <source>
        <dbReference type="ARBA" id="ARBA00023004"/>
    </source>
</evidence>
<dbReference type="EMBL" id="FJ031030">
    <property type="protein sequence ID" value="ACN29722.1"/>
    <property type="molecule type" value="Genomic_DNA"/>
</dbReference>
<sequence length="409" mass="44529">MEPFSPLGWSPADLADPYPIYRRYREADPVHRAGPGTWFVFDHEHVAQTLSRRDFGRNRPAHLPGRNDALYRSVRDWLVFLDPPRHTRLRRLLAAEFSPKVVAGLRPRIASIVASLLRPLWGREEFDLVREFAAPLPVLVISALLGVPGERHAWFRERAEWLQEASSARAARASGGLARASGGLARAETAAGELTEYFDEQVRARRAAPRDDLVSLLAAAPGLTGDEITATCVHLLTAGHETTTNLLGKSVLHLSARPDLARTLRQEPALVPSAVGELVRFDAPVQMITRWATEAQELGDRKIAAGDKVVLVLGSANRDPARFTAPDRIVVDRDTSRHCGFGMGIHYCLGAQLARAEAELALPPLLELLRGFGVSGARYAEDLVFHGPAALTLRAIGTAGSGAPAPPAR</sequence>
<dbReference type="InterPro" id="IPR001128">
    <property type="entry name" value="Cyt_P450"/>
</dbReference>
<reference evidence="9" key="4">
    <citation type="submission" date="2023-12" db="EMBL/GenBank/DDBJ databases">
        <authorList>
            <person name="Sun Q."/>
            <person name="Inoue M."/>
        </authorList>
    </citation>
    <scope>NUCLEOTIDE SEQUENCE</scope>
    <source>
        <strain evidence="9">JCM 11136</strain>
    </source>
</reference>
<dbReference type="Pfam" id="PF00067">
    <property type="entry name" value="p450"/>
    <property type="match status" value="1"/>
</dbReference>
<name>C9W353_9ACTN</name>
<evidence type="ECO:0000256" key="6">
    <source>
        <dbReference type="ARBA" id="ARBA00023033"/>
    </source>
</evidence>
<evidence type="ECO:0000313" key="10">
    <source>
        <dbReference type="Proteomes" id="UP001501578"/>
    </source>
</evidence>
<dbReference type="InterPro" id="IPR017972">
    <property type="entry name" value="Cyt_P450_CS"/>
</dbReference>
<keyword evidence="4 7" id="KW-0560">Oxidoreductase</keyword>
<keyword evidence="3 7" id="KW-0479">Metal-binding</keyword>
<evidence type="ECO:0000313" key="8">
    <source>
        <dbReference type="EMBL" id="ACN29722.1"/>
    </source>
</evidence>
<organism evidence="8">
    <name type="scientific">Nonomuraea longicatena</name>
    <dbReference type="NCBI Taxonomy" id="83682"/>
    <lineage>
        <taxon>Bacteria</taxon>
        <taxon>Bacillati</taxon>
        <taxon>Actinomycetota</taxon>
        <taxon>Actinomycetes</taxon>
        <taxon>Streptosporangiales</taxon>
        <taxon>Streptosporangiaceae</taxon>
        <taxon>Nonomuraea</taxon>
    </lineage>
</organism>
<dbReference type="EMBL" id="BAAAHQ010000024">
    <property type="protein sequence ID" value="GAA0938534.1"/>
    <property type="molecule type" value="Genomic_DNA"/>
</dbReference>
<evidence type="ECO:0000256" key="1">
    <source>
        <dbReference type="ARBA" id="ARBA00010617"/>
    </source>
</evidence>
<keyword evidence="2 7" id="KW-0349">Heme</keyword>
<evidence type="ECO:0000313" key="9">
    <source>
        <dbReference type="EMBL" id="GAA0938534.1"/>
    </source>
</evidence>
<dbReference type="Proteomes" id="UP001501578">
    <property type="component" value="Unassembled WGS sequence"/>
</dbReference>